<reference evidence="3 4" key="1">
    <citation type="submission" date="2024-01" db="EMBL/GenBank/DDBJ databases">
        <title>Unpublished Manusciprt.</title>
        <authorList>
            <person name="Duman M."/>
            <person name="Valdes E.G."/>
            <person name="Ajmi N."/>
            <person name="Altun S."/>
            <person name="Saticioglu I.B."/>
        </authorList>
    </citation>
    <scope>NUCLEOTIDE SEQUENCE [LARGE SCALE GENOMIC DNA]</scope>
    <source>
        <strain evidence="3 4">120P</strain>
    </source>
</reference>
<dbReference type="PANTHER" id="PTHR30273:SF2">
    <property type="entry name" value="PROTEIN FECR"/>
    <property type="match status" value="1"/>
</dbReference>
<dbReference type="InterPro" id="IPR032623">
    <property type="entry name" value="FecR_N"/>
</dbReference>
<dbReference type="Gene3D" id="2.60.120.1440">
    <property type="match status" value="1"/>
</dbReference>
<feature type="domain" description="FecR protein" evidence="1">
    <location>
        <begin position="120"/>
        <end position="216"/>
    </location>
</feature>
<dbReference type="Proteomes" id="UP001307839">
    <property type="component" value="Unassembled WGS sequence"/>
</dbReference>
<keyword evidence="4" id="KW-1185">Reference proteome</keyword>
<dbReference type="PIRSF" id="PIRSF018266">
    <property type="entry name" value="FecR"/>
    <property type="match status" value="1"/>
</dbReference>
<dbReference type="Pfam" id="PF04773">
    <property type="entry name" value="FecR"/>
    <property type="match status" value="1"/>
</dbReference>
<feature type="domain" description="FecR N-terminal" evidence="2">
    <location>
        <begin position="15"/>
        <end position="56"/>
    </location>
</feature>
<dbReference type="RefSeq" id="WP_330080620.1">
    <property type="nucleotide sequence ID" value="NZ_JAZDCU010000017.1"/>
</dbReference>
<dbReference type="InterPro" id="IPR012373">
    <property type="entry name" value="Ferrdict_sens_TM"/>
</dbReference>
<accession>A0AB35X0F9</accession>
<name>A0AB35X0F9_9PSED</name>
<organism evidence="3 4">
    <name type="scientific">Pseudomonas auratipiscis</name>
    <dbReference type="NCBI Taxonomy" id="3115853"/>
    <lineage>
        <taxon>Bacteria</taxon>
        <taxon>Pseudomonadati</taxon>
        <taxon>Pseudomonadota</taxon>
        <taxon>Gammaproteobacteria</taxon>
        <taxon>Pseudomonadales</taxon>
        <taxon>Pseudomonadaceae</taxon>
        <taxon>Pseudomonas</taxon>
    </lineage>
</organism>
<evidence type="ECO:0000259" key="2">
    <source>
        <dbReference type="Pfam" id="PF16220"/>
    </source>
</evidence>
<protein>
    <submittedName>
        <fullName evidence="3">FecR domain-containing protein</fullName>
    </submittedName>
</protein>
<evidence type="ECO:0000259" key="1">
    <source>
        <dbReference type="Pfam" id="PF04773"/>
    </source>
</evidence>
<evidence type="ECO:0000313" key="4">
    <source>
        <dbReference type="Proteomes" id="UP001307839"/>
    </source>
</evidence>
<dbReference type="EMBL" id="JAZDQP010000018">
    <property type="protein sequence ID" value="MEE1869144.1"/>
    <property type="molecule type" value="Genomic_DNA"/>
</dbReference>
<dbReference type="AlphaFoldDB" id="A0AB35X0F9"/>
<sequence length="328" mass="36485">MSADGRPELPDEVLDQAIAWKVRLQSGDADDRVRQGCLQWRQARPVHEAAWQALQASESAFHGLATLSGASSRVALDTLERMQRGRIGRRRLLQVVGGGLVMGGMGWEVHRGALAPWNSDYTTQVGERRSFVLADGTRLQINTSSAVDVAFSQHKRVFTLQRGEIFIDTGADDGAPGGRRGFWVQTPQASLEALGTAFAVRQEQDQTRLRVEEHAVVIHHAVQRQRVEAGEEYVITANGLSKVTATDMDASAWTRGQLVASRMRMRDLVAEFARYQRGWISCDRQIANVEVSGVFQLDDIDRALNALGDSLPVRIERFTSLWRRVVAR</sequence>
<evidence type="ECO:0000313" key="3">
    <source>
        <dbReference type="EMBL" id="MEE1869144.1"/>
    </source>
</evidence>
<dbReference type="GO" id="GO:0016989">
    <property type="term" value="F:sigma factor antagonist activity"/>
    <property type="evidence" value="ECO:0007669"/>
    <property type="project" value="TreeGrafter"/>
</dbReference>
<comment type="caution">
    <text evidence="3">The sequence shown here is derived from an EMBL/GenBank/DDBJ whole genome shotgun (WGS) entry which is preliminary data.</text>
</comment>
<dbReference type="PANTHER" id="PTHR30273">
    <property type="entry name" value="PERIPLASMIC SIGNAL SENSOR AND SIGMA FACTOR ACTIVATOR FECR-RELATED"/>
    <property type="match status" value="1"/>
</dbReference>
<dbReference type="Pfam" id="PF16220">
    <property type="entry name" value="DUF4880"/>
    <property type="match status" value="1"/>
</dbReference>
<gene>
    <name evidence="3" type="ORF">V0R53_22415</name>
</gene>
<dbReference type="InterPro" id="IPR006860">
    <property type="entry name" value="FecR"/>
</dbReference>
<proteinExistence type="predicted"/>